<proteinExistence type="predicted"/>
<evidence type="ECO:0000313" key="1">
    <source>
        <dbReference type="EMBL" id="MCB8563271.1"/>
    </source>
</evidence>
<comment type="caution">
    <text evidence="1">The sequence shown here is derived from an EMBL/GenBank/DDBJ whole genome shotgun (WGS) entry which is preliminary data.</text>
</comment>
<sequence length="48" mass="5628">MDAALFEIDNMCHALGFDPNGIRKGQKVYEYYRNFFVASGEYKESWES</sequence>
<dbReference type="AlphaFoldDB" id="A0AAW4VP85"/>
<reference evidence="1" key="1">
    <citation type="submission" date="2021-10" db="EMBL/GenBank/DDBJ databases">
        <title>Collection of gut derived symbiotic bacterial strains cultured from healthy donors.</title>
        <authorList>
            <person name="Lin H."/>
            <person name="Littmann E."/>
            <person name="Kohout C."/>
            <person name="Pamer E.G."/>
        </authorList>
    </citation>
    <scope>NUCLEOTIDE SEQUENCE</scope>
    <source>
        <strain evidence="1">DFI.5.2</strain>
    </source>
</reference>
<dbReference type="Proteomes" id="UP001197827">
    <property type="component" value="Unassembled WGS sequence"/>
</dbReference>
<evidence type="ECO:0000313" key="2">
    <source>
        <dbReference type="Proteomes" id="UP001197827"/>
    </source>
</evidence>
<accession>A0AAW4VP85</accession>
<name>A0AAW4VP85_9FIRM</name>
<dbReference type="RefSeq" id="WP_158548228.1">
    <property type="nucleotide sequence ID" value="NZ_JAJDKQ010000053.1"/>
</dbReference>
<dbReference type="EMBL" id="JAJDKQ010000053">
    <property type="protein sequence ID" value="MCB8563271.1"/>
    <property type="molecule type" value="Genomic_DNA"/>
</dbReference>
<gene>
    <name evidence="1" type="ORF">LJD74_14880</name>
</gene>
<organism evidence="1 2">
    <name type="scientific">Faecalibacillus intestinalis</name>
    <dbReference type="NCBI Taxonomy" id="1982626"/>
    <lineage>
        <taxon>Bacteria</taxon>
        <taxon>Bacillati</taxon>
        <taxon>Bacillota</taxon>
        <taxon>Erysipelotrichia</taxon>
        <taxon>Erysipelotrichales</taxon>
        <taxon>Coprobacillaceae</taxon>
        <taxon>Faecalibacillus</taxon>
    </lineage>
</organism>
<protein>
    <submittedName>
        <fullName evidence="1">Uncharacterized protein</fullName>
    </submittedName>
</protein>